<feature type="transmembrane region" description="Helical" evidence="4">
    <location>
        <begin position="362"/>
        <end position="383"/>
    </location>
</feature>
<dbReference type="InterPro" id="IPR020846">
    <property type="entry name" value="MFS_dom"/>
</dbReference>
<feature type="transmembrane region" description="Helical" evidence="4">
    <location>
        <begin position="94"/>
        <end position="112"/>
    </location>
</feature>
<feature type="transmembrane region" description="Helical" evidence="4">
    <location>
        <begin position="318"/>
        <end position="341"/>
    </location>
</feature>
<evidence type="ECO:0000256" key="1">
    <source>
        <dbReference type="ARBA" id="ARBA00022692"/>
    </source>
</evidence>
<feature type="transmembrane region" description="Helical" evidence="4">
    <location>
        <begin position="233"/>
        <end position="255"/>
    </location>
</feature>
<dbReference type="EMBL" id="MKIO01000034">
    <property type="protein sequence ID" value="OLP54390.1"/>
    <property type="molecule type" value="Genomic_DNA"/>
</dbReference>
<feature type="transmembrane region" description="Helical" evidence="4">
    <location>
        <begin position="152"/>
        <end position="170"/>
    </location>
</feature>
<evidence type="ECO:0000256" key="3">
    <source>
        <dbReference type="ARBA" id="ARBA00023136"/>
    </source>
</evidence>
<gene>
    <name evidence="6" type="ORF">BJF92_19310</name>
</gene>
<dbReference type="PANTHER" id="PTHR42910:SF1">
    <property type="entry name" value="MAJOR FACILITATOR SUPERFAMILY (MFS) PROFILE DOMAIN-CONTAINING PROTEIN"/>
    <property type="match status" value="1"/>
</dbReference>
<dbReference type="SUPFAM" id="SSF103473">
    <property type="entry name" value="MFS general substrate transporter"/>
    <property type="match status" value="1"/>
</dbReference>
<sequence length="422" mass="43511">MFHGERMTMGTGGTRETSDDTLGIGKRLTVVFAVAVGVVVLALFASQPLVGIIGRQLGLSADLSGLATTLTLLGYATGLILLVPLTDIIENRRLILTTLVANVCSLLSLASASTRVTFLIASFLVGLSISAIQMLVPVAASLSSEARRGRTVGNVMSGLMLGILFSRPIASLVTEAFGWRTLYGMLGLAVAILAFVLALFIPAFRPSGRGSYLQLIGSLGTILKQEPILRRRAASQAMCMATFSVFWTAIALRLAQAPFELGQTGIALFALAGAAGAVVAPIAGRAGDRGHTRPATALAHVAVIAAMVLAYLGGTATIGSSTVSLAVLLVAAVLLDLGVIADQTLGRRAINLLRPEARGRTNGLFTGLFFLGGAAGSALSGFAWNAWGWQGVCVVGLVFGVAAIGVSLSDRSHLNGDHCVGK</sequence>
<dbReference type="CDD" id="cd17324">
    <property type="entry name" value="MFS_NepI_like"/>
    <property type="match status" value="1"/>
</dbReference>
<organism evidence="6 7">
    <name type="scientific">Xaviernesmea rhizosphaerae</name>
    <dbReference type="NCBI Taxonomy" id="1672749"/>
    <lineage>
        <taxon>Bacteria</taxon>
        <taxon>Pseudomonadati</taxon>
        <taxon>Pseudomonadota</taxon>
        <taxon>Alphaproteobacteria</taxon>
        <taxon>Hyphomicrobiales</taxon>
        <taxon>Rhizobiaceae</taxon>
        <taxon>Rhizobium/Agrobacterium group</taxon>
        <taxon>Xaviernesmea</taxon>
    </lineage>
</organism>
<reference evidence="6 7" key="1">
    <citation type="submission" date="2016-09" db="EMBL/GenBank/DDBJ databases">
        <title>Rhizobium sp. nov., a novel species isolated from the rice rhizosphere.</title>
        <authorList>
            <person name="Zhao J."/>
            <person name="Zhang X."/>
        </authorList>
    </citation>
    <scope>NUCLEOTIDE SEQUENCE [LARGE SCALE GENOMIC DNA]</scope>
    <source>
        <strain evidence="6 7">MH17</strain>
    </source>
</reference>
<dbReference type="STRING" id="1672749.BJF92_19310"/>
<feature type="transmembrane region" description="Helical" evidence="4">
    <location>
        <begin position="182"/>
        <end position="204"/>
    </location>
</feature>
<feature type="transmembrane region" description="Helical" evidence="4">
    <location>
        <begin position="28"/>
        <end position="46"/>
    </location>
</feature>
<dbReference type="PANTHER" id="PTHR42910">
    <property type="entry name" value="TRANSPORTER SCO4007-RELATED"/>
    <property type="match status" value="1"/>
</dbReference>
<protein>
    <submittedName>
        <fullName evidence="6">MFS transporter</fullName>
    </submittedName>
</protein>
<evidence type="ECO:0000256" key="2">
    <source>
        <dbReference type="ARBA" id="ARBA00022989"/>
    </source>
</evidence>
<accession>A0A1Q9AGT1</accession>
<feature type="domain" description="Major facilitator superfamily (MFS) profile" evidence="5">
    <location>
        <begin position="21"/>
        <end position="414"/>
    </location>
</feature>
<keyword evidence="3 4" id="KW-0472">Membrane</keyword>
<evidence type="ECO:0000259" key="5">
    <source>
        <dbReference type="PROSITE" id="PS50850"/>
    </source>
</evidence>
<proteinExistence type="predicted"/>
<dbReference type="GO" id="GO:0022857">
    <property type="term" value="F:transmembrane transporter activity"/>
    <property type="evidence" value="ECO:0007669"/>
    <property type="project" value="InterPro"/>
</dbReference>
<dbReference type="Proteomes" id="UP000186143">
    <property type="component" value="Unassembled WGS sequence"/>
</dbReference>
<comment type="caution">
    <text evidence="6">The sequence shown here is derived from an EMBL/GenBank/DDBJ whole genome shotgun (WGS) entry which is preliminary data.</text>
</comment>
<feature type="transmembrane region" description="Helical" evidence="4">
    <location>
        <begin position="118"/>
        <end position="140"/>
    </location>
</feature>
<feature type="transmembrane region" description="Helical" evidence="4">
    <location>
        <begin position="389"/>
        <end position="408"/>
    </location>
</feature>
<dbReference type="AlphaFoldDB" id="A0A1Q9AGT1"/>
<keyword evidence="1 4" id="KW-0812">Transmembrane</keyword>
<evidence type="ECO:0000313" key="6">
    <source>
        <dbReference type="EMBL" id="OLP54390.1"/>
    </source>
</evidence>
<name>A0A1Q9AGT1_9HYPH</name>
<evidence type="ECO:0000256" key="4">
    <source>
        <dbReference type="SAM" id="Phobius"/>
    </source>
</evidence>
<dbReference type="Pfam" id="PF07690">
    <property type="entry name" value="MFS_1"/>
    <property type="match status" value="1"/>
</dbReference>
<evidence type="ECO:0000313" key="7">
    <source>
        <dbReference type="Proteomes" id="UP000186143"/>
    </source>
</evidence>
<feature type="transmembrane region" description="Helical" evidence="4">
    <location>
        <begin position="261"/>
        <end position="283"/>
    </location>
</feature>
<dbReference type="Gene3D" id="1.20.1250.20">
    <property type="entry name" value="MFS general substrate transporter like domains"/>
    <property type="match status" value="1"/>
</dbReference>
<dbReference type="InterPro" id="IPR036259">
    <property type="entry name" value="MFS_trans_sf"/>
</dbReference>
<keyword evidence="2 4" id="KW-1133">Transmembrane helix</keyword>
<dbReference type="InterPro" id="IPR011701">
    <property type="entry name" value="MFS"/>
</dbReference>
<feature type="transmembrane region" description="Helical" evidence="4">
    <location>
        <begin position="66"/>
        <end position="85"/>
    </location>
</feature>
<feature type="transmembrane region" description="Helical" evidence="4">
    <location>
        <begin position="295"/>
        <end position="312"/>
    </location>
</feature>
<dbReference type="PROSITE" id="PS50850">
    <property type="entry name" value="MFS"/>
    <property type="match status" value="1"/>
</dbReference>